<dbReference type="InterPro" id="IPR036866">
    <property type="entry name" value="RibonucZ/Hydroxyglut_hydro"/>
</dbReference>
<evidence type="ECO:0000259" key="2">
    <source>
        <dbReference type="Pfam" id="PF12706"/>
    </source>
</evidence>
<proteinExistence type="predicted"/>
<dbReference type="RefSeq" id="WP_083173286.1">
    <property type="nucleotide sequence ID" value="NZ_AP022619.1"/>
</dbReference>
<accession>A0A1X0I875</accession>
<dbReference type="SUPFAM" id="SSF56281">
    <property type="entry name" value="Metallo-hydrolase/oxidoreductase"/>
    <property type="match status" value="1"/>
</dbReference>
<dbReference type="GO" id="GO:0016787">
    <property type="term" value="F:hydrolase activity"/>
    <property type="evidence" value="ECO:0007669"/>
    <property type="project" value="UniProtKB-KW"/>
</dbReference>
<sequence>MDAQRRDCAISVLGGPTTVVDIAGHRIVMDPTFDPPGVHAYLTKLSGPAVSAEALGRVDAVLISHDQHPDNLDDEGRRTALAAPLVLTHPGAAGRLGPPAVGLAPWQTYELSESLAVQAVPAMHGPADGQRDGGGHVNCEVTGFVLSGSGLPTVYLSGDNASMAVVKDVADRAGDVDVAVLFAGAARVPTKERGRPLTLTAARAAAAAEVLGARLVIPAHVDGWAHFTEGEDEFAAAFDQAGIGDRLRVAPHGEWIDL</sequence>
<keyword evidence="1 3" id="KW-0378">Hydrolase</keyword>
<gene>
    <name evidence="3" type="ORF">BST39_17970</name>
</gene>
<dbReference type="PANTHER" id="PTHR43546:SF9">
    <property type="entry name" value="L-ASCORBATE-6-PHOSPHATE LACTONASE ULAG-RELATED"/>
    <property type="match status" value="1"/>
</dbReference>
<dbReference type="EMBL" id="MVIE01000023">
    <property type="protein sequence ID" value="ORB38106.1"/>
    <property type="molecule type" value="Genomic_DNA"/>
</dbReference>
<dbReference type="STRING" id="590652.BST39_17970"/>
<dbReference type="OrthoDB" id="3204284at2"/>
<protein>
    <submittedName>
        <fullName evidence="3">Zn-dependent hydrolase</fullName>
    </submittedName>
</protein>
<evidence type="ECO:0000313" key="4">
    <source>
        <dbReference type="Proteomes" id="UP000192513"/>
    </source>
</evidence>
<dbReference type="InterPro" id="IPR050114">
    <property type="entry name" value="UPF0173_UPF0282_UlaG_hydrolase"/>
</dbReference>
<dbReference type="InterPro" id="IPR001279">
    <property type="entry name" value="Metallo-B-lactamas"/>
</dbReference>
<dbReference type="PANTHER" id="PTHR43546">
    <property type="entry name" value="UPF0173 METAL-DEPENDENT HYDROLASE MJ1163-RELATED"/>
    <property type="match status" value="1"/>
</dbReference>
<dbReference type="AlphaFoldDB" id="A0A1X0I875"/>
<comment type="caution">
    <text evidence="3">The sequence shown here is derived from an EMBL/GenBank/DDBJ whole genome shotgun (WGS) entry which is preliminary data.</text>
</comment>
<feature type="domain" description="Metallo-beta-lactamase" evidence="2">
    <location>
        <begin position="25"/>
        <end position="220"/>
    </location>
</feature>
<keyword evidence="4" id="KW-1185">Reference proteome</keyword>
<reference evidence="3 4" key="1">
    <citation type="submission" date="2017-02" db="EMBL/GenBank/DDBJ databases">
        <title>The new phylogeny of genus Mycobacterium.</title>
        <authorList>
            <person name="Tortoli E."/>
            <person name="Trovato A."/>
            <person name="Cirillo D.M."/>
        </authorList>
    </citation>
    <scope>NUCLEOTIDE SEQUENCE [LARGE SCALE GENOMIC DNA]</scope>
    <source>
        <strain evidence="3 4">DSM 45000</strain>
    </source>
</reference>
<dbReference type="Pfam" id="PF12706">
    <property type="entry name" value="Lactamase_B_2"/>
    <property type="match status" value="1"/>
</dbReference>
<evidence type="ECO:0000256" key="1">
    <source>
        <dbReference type="ARBA" id="ARBA00022801"/>
    </source>
</evidence>
<name>A0A1X0I875_9MYCO</name>
<dbReference type="Proteomes" id="UP000192513">
    <property type="component" value="Unassembled WGS sequence"/>
</dbReference>
<evidence type="ECO:0000313" key="3">
    <source>
        <dbReference type="EMBL" id="ORB38106.1"/>
    </source>
</evidence>
<organism evidence="3 4">
    <name type="scientific">Mycobacterium paraseoulense</name>
    <dbReference type="NCBI Taxonomy" id="590652"/>
    <lineage>
        <taxon>Bacteria</taxon>
        <taxon>Bacillati</taxon>
        <taxon>Actinomycetota</taxon>
        <taxon>Actinomycetes</taxon>
        <taxon>Mycobacteriales</taxon>
        <taxon>Mycobacteriaceae</taxon>
        <taxon>Mycobacterium</taxon>
    </lineage>
</organism>
<dbReference type="Gene3D" id="3.60.15.10">
    <property type="entry name" value="Ribonuclease Z/Hydroxyacylglutathione hydrolase-like"/>
    <property type="match status" value="1"/>
</dbReference>